<keyword evidence="3" id="KW-0472">Membrane</keyword>
<evidence type="ECO:0000256" key="3">
    <source>
        <dbReference type="SAM" id="Phobius"/>
    </source>
</evidence>
<dbReference type="Proteomes" id="UP000078560">
    <property type="component" value="Unassembled WGS sequence"/>
</dbReference>
<gene>
    <name evidence="4" type="ORF">POVCU2_0050330</name>
</gene>
<keyword evidence="3" id="KW-1133">Transmembrane helix</keyword>
<evidence type="ECO:0000256" key="1">
    <source>
        <dbReference type="SAM" id="Coils"/>
    </source>
</evidence>
<proteinExistence type="predicted"/>
<evidence type="ECO:0000256" key="2">
    <source>
        <dbReference type="SAM" id="MobiDB-lite"/>
    </source>
</evidence>
<feature type="transmembrane region" description="Helical" evidence="3">
    <location>
        <begin position="188"/>
        <end position="207"/>
    </location>
</feature>
<organism evidence="4 5">
    <name type="scientific">Plasmodium ovale curtisi</name>
    <dbReference type="NCBI Taxonomy" id="864141"/>
    <lineage>
        <taxon>Eukaryota</taxon>
        <taxon>Sar</taxon>
        <taxon>Alveolata</taxon>
        <taxon>Apicomplexa</taxon>
        <taxon>Aconoidasida</taxon>
        <taxon>Haemosporida</taxon>
        <taxon>Plasmodiidae</taxon>
        <taxon>Plasmodium</taxon>
        <taxon>Plasmodium (Plasmodium)</taxon>
    </lineage>
</organism>
<feature type="coiled-coil region" evidence="1">
    <location>
        <begin position="38"/>
        <end position="92"/>
    </location>
</feature>
<protein>
    <submittedName>
        <fullName evidence="4">Vesicle transport v-SNARE protein VTI1, putative</fullName>
    </submittedName>
</protein>
<sequence length="408" mass="47889">MSDTLYNDYKNNCCEYLKTVSYTEKIIKDNNSDQNKLLNIYEKAINSAESMFKRMQIEVETNAAIRDKHNELNSMQKEISEYKTKLKNFREEFLERNKMKNDMINNYDDRILLLSDVDLLEKGDVYINQSKILMNNSEYISNDIMINLNKQKECIKKNIGNISFLSNKLDNAKTILESLKNKDIFNKYRLYIIYLFIFLTFSFIICIKYNRYVNKNNSSPVTKNSISLLNNAINYDKEQTKSLDEKSGYNSLYKLHNIDEANSIIYDFIEKKEKREEGDTGKSNTDTFVTDKNVDTSNDSFLFKTNESKGNEKEDNQVGRKNDEEGDHPTELKHERKQNEDKNIKSNPRGNKDEKKKGERRTTVSWGENNANGVKMEQSDNRVGKMDHPGEGEHMDKREEQHLNVEKR</sequence>
<accession>A0A1A8W9X4</accession>
<feature type="region of interest" description="Disordered" evidence="2">
    <location>
        <begin position="297"/>
        <end position="408"/>
    </location>
</feature>
<evidence type="ECO:0000313" key="5">
    <source>
        <dbReference type="Proteomes" id="UP000078560"/>
    </source>
</evidence>
<dbReference type="Gene3D" id="1.20.5.110">
    <property type="match status" value="1"/>
</dbReference>
<keyword evidence="1" id="KW-0175">Coiled coil</keyword>
<keyword evidence="3" id="KW-0812">Transmembrane</keyword>
<feature type="compositionally biased region" description="Basic and acidic residues" evidence="2">
    <location>
        <begin position="377"/>
        <end position="408"/>
    </location>
</feature>
<reference evidence="5" key="1">
    <citation type="submission" date="2016-05" db="EMBL/GenBank/DDBJ databases">
        <authorList>
            <person name="Naeem Raeece"/>
        </authorList>
    </citation>
    <scope>NUCLEOTIDE SEQUENCE [LARGE SCALE GENOMIC DNA]</scope>
</reference>
<feature type="compositionally biased region" description="Polar residues" evidence="2">
    <location>
        <begin position="363"/>
        <end position="372"/>
    </location>
</feature>
<evidence type="ECO:0000313" key="4">
    <source>
        <dbReference type="EMBL" id="SBS88768.1"/>
    </source>
</evidence>
<dbReference type="EMBL" id="FLQU01000658">
    <property type="protein sequence ID" value="SBS88768.1"/>
    <property type="molecule type" value="Genomic_DNA"/>
</dbReference>
<dbReference type="AlphaFoldDB" id="A0A1A8W9X4"/>
<feature type="compositionally biased region" description="Basic and acidic residues" evidence="2">
    <location>
        <begin position="306"/>
        <end position="362"/>
    </location>
</feature>
<name>A0A1A8W9X4_PLAOA</name>